<sequence>MCVIARANDNPLANADRDYILPYVNCHIDSLVASHTQLSNLLEICGKCLWNYIIVTDEVVGSNPTRAHHF</sequence>
<proteinExistence type="predicted"/>
<evidence type="ECO:0000313" key="1">
    <source>
        <dbReference type="EMBL" id="BDS05504.1"/>
    </source>
</evidence>
<protein>
    <submittedName>
        <fullName evidence="1">Uncharacterized protein</fullName>
    </submittedName>
</protein>
<name>A0AAT9FHS1_9BACT</name>
<dbReference type="AlphaFoldDB" id="A0AAT9FHS1"/>
<reference evidence="1" key="1">
    <citation type="submission" date="2024-07" db="EMBL/GenBank/DDBJ databases">
        <title>Complete genome sequence of Verrucomicrobiaceae bacterium NT6N.</title>
        <authorList>
            <person name="Huang C."/>
            <person name="Takami H."/>
            <person name="Hamasaki K."/>
        </authorList>
    </citation>
    <scope>NUCLEOTIDE SEQUENCE</scope>
    <source>
        <strain evidence="1">NT6N</strain>
    </source>
</reference>
<accession>A0AAT9FHS1</accession>
<organism evidence="1">
    <name type="scientific">Oceaniferula spumae</name>
    <dbReference type="NCBI Taxonomy" id="2979115"/>
    <lineage>
        <taxon>Bacteria</taxon>
        <taxon>Pseudomonadati</taxon>
        <taxon>Verrucomicrobiota</taxon>
        <taxon>Verrucomicrobiia</taxon>
        <taxon>Verrucomicrobiales</taxon>
        <taxon>Verrucomicrobiaceae</taxon>
        <taxon>Oceaniferula</taxon>
    </lineage>
</organism>
<dbReference type="KEGG" id="osu:NT6N_05440"/>
<gene>
    <name evidence="1" type="ORF">NT6N_05440</name>
</gene>
<dbReference type="EMBL" id="AP026866">
    <property type="protein sequence ID" value="BDS05504.1"/>
    <property type="molecule type" value="Genomic_DNA"/>
</dbReference>